<dbReference type="GO" id="GO:0004519">
    <property type="term" value="F:endonuclease activity"/>
    <property type="evidence" value="ECO:0007669"/>
    <property type="project" value="InterPro"/>
</dbReference>
<dbReference type="Pfam" id="PF13392">
    <property type="entry name" value="HNH_3"/>
    <property type="match status" value="1"/>
</dbReference>
<dbReference type="EMBL" id="LR796791">
    <property type="protein sequence ID" value="CAB4165944.1"/>
    <property type="molecule type" value="Genomic_DNA"/>
</dbReference>
<dbReference type="SUPFAM" id="SSF54060">
    <property type="entry name" value="His-Me finger endonucleases"/>
    <property type="match status" value="1"/>
</dbReference>
<dbReference type="InterPro" id="IPR003615">
    <property type="entry name" value="HNH_nuc"/>
</dbReference>
<dbReference type="GO" id="GO:0003700">
    <property type="term" value="F:DNA-binding transcription factor activity"/>
    <property type="evidence" value="ECO:0007669"/>
    <property type="project" value="InterPro"/>
</dbReference>
<proteinExistence type="predicted"/>
<evidence type="ECO:0000259" key="1">
    <source>
        <dbReference type="Pfam" id="PF13392"/>
    </source>
</evidence>
<organism evidence="2">
    <name type="scientific">uncultured Caudovirales phage</name>
    <dbReference type="NCBI Taxonomy" id="2100421"/>
    <lineage>
        <taxon>Viruses</taxon>
        <taxon>Duplodnaviria</taxon>
        <taxon>Heunggongvirae</taxon>
        <taxon>Uroviricota</taxon>
        <taxon>Caudoviricetes</taxon>
        <taxon>Peduoviridae</taxon>
        <taxon>Maltschvirus</taxon>
        <taxon>Maltschvirus maltsch</taxon>
    </lineage>
</organism>
<dbReference type="InterPro" id="IPR036955">
    <property type="entry name" value="AP2/ERF_dom_sf"/>
</dbReference>
<dbReference type="Gene3D" id="3.30.730.10">
    <property type="entry name" value="AP2/ERF domain"/>
    <property type="match status" value="1"/>
</dbReference>
<sequence length="214" mass="23185">MSNSKSRGVSWHKGNRRWIAQITVAGKNKYIGAFLSEEDARTAYEAYRATIGGEAIPGRGKWVRPSAVARFHASYIPEPNSGCWLWAAKISSSGYGVINTGGGKEVLAHRFSAMISGRLPGSLLVCHHCDVPSCVNPTHLFLGTHADNSKDMVDKGRSAARSKNPMSKLPAEVVAAIKANRTEAASVLSAIYGVSERTVRNYRSGRTWRTPNGQ</sequence>
<accession>A0A6J5PEA6</accession>
<dbReference type="InterPro" id="IPR016177">
    <property type="entry name" value="DNA-bd_dom_sf"/>
</dbReference>
<dbReference type="Gene3D" id="3.90.75.10">
    <property type="entry name" value="Homing Intron 3 (I-ppo) Encoded Endonuclease, Chain A"/>
    <property type="match status" value="1"/>
</dbReference>
<reference evidence="2" key="1">
    <citation type="submission" date="2020-04" db="EMBL/GenBank/DDBJ databases">
        <authorList>
            <person name="Chiriac C."/>
            <person name="Salcher M."/>
            <person name="Ghai R."/>
            <person name="Kavagutti S V."/>
        </authorList>
    </citation>
    <scope>NUCLEOTIDE SEQUENCE</scope>
</reference>
<name>A0A6J5PEA6_9CAUD</name>
<dbReference type="GO" id="GO:0003677">
    <property type="term" value="F:DNA binding"/>
    <property type="evidence" value="ECO:0007669"/>
    <property type="project" value="InterPro"/>
</dbReference>
<dbReference type="InterPro" id="IPR044925">
    <property type="entry name" value="His-Me_finger_sf"/>
</dbReference>
<evidence type="ECO:0000313" key="2">
    <source>
        <dbReference type="EMBL" id="CAB4165944.1"/>
    </source>
</evidence>
<dbReference type="SUPFAM" id="SSF54171">
    <property type="entry name" value="DNA-binding domain"/>
    <property type="match status" value="1"/>
</dbReference>
<protein>
    <submittedName>
        <fullName evidence="2">HNH nuclease</fullName>
    </submittedName>
</protein>
<feature type="domain" description="HNH nuclease" evidence="1">
    <location>
        <begin position="113"/>
        <end position="149"/>
    </location>
</feature>
<dbReference type="InterPro" id="IPR044930">
    <property type="entry name" value="Homing_endonuclease_His-Me"/>
</dbReference>
<gene>
    <name evidence="2" type="ORF">UFOVP853_6</name>
</gene>